<comment type="caution">
    <text evidence="5">The sequence shown here is derived from an EMBL/GenBank/DDBJ whole genome shotgun (WGS) entry which is preliminary data.</text>
</comment>
<gene>
    <name evidence="5" type="ORF">AQJ46_46570</name>
</gene>
<evidence type="ECO:0000313" key="5">
    <source>
        <dbReference type="EMBL" id="KUN57535.1"/>
    </source>
</evidence>
<dbReference type="Proteomes" id="UP000053669">
    <property type="component" value="Unassembled WGS sequence"/>
</dbReference>
<feature type="region of interest" description="Disordered" evidence="2">
    <location>
        <begin position="281"/>
        <end position="422"/>
    </location>
</feature>
<name>A0A101RL65_9ACTN</name>
<feature type="domain" description="LysM" evidence="4">
    <location>
        <begin position="249"/>
        <end position="305"/>
    </location>
</feature>
<dbReference type="InterPro" id="IPR005158">
    <property type="entry name" value="BTAD"/>
</dbReference>
<feature type="compositionally biased region" description="Acidic residues" evidence="2">
    <location>
        <begin position="916"/>
        <end position="928"/>
    </location>
</feature>
<dbReference type="RefSeq" id="WP_059211415.1">
    <property type="nucleotide sequence ID" value="NZ_KQ948681.1"/>
</dbReference>
<dbReference type="InterPro" id="IPR052196">
    <property type="entry name" value="Bact_Kbp"/>
</dbReference>
<dbReference type="CDD" id="cd00118">
    <property type="entry name" value="LysM"/>
    <property type="match status" value="2"/>
</dbReference>
<keyword evidence="1" id="KW-0902">Two-component regulatory system</keyword>
<dbReference type="InterPro" id="IPR018392">
    <property type="entry name" value="LysM"/>
</dbReference>
<dbReference type="SMART" id="SM01043">
    <property type="entry name" value="BTAD"/>
    <property type="match status" value="1"/>
</dbReference>
<feature type="compositionally biased region" description="Low complexity" evidence="2">
    <location>
        <begin position="333"/>
        <end position="347"/>
    </location>
</feature>
<feature type="compositionally biased region" description="Basic residues" evidence="2">
    <location>
        <begin position="448"/>
        <end position="459"/>
    </location>
</feature>
<evidence type="ECO:0000313" key="6">
    <source>
        <dbReference type="Proteomes" id="UP000053669"/>
    </source>
</evidence>
<dbReference type="SMART" id="SM00257">
    <property type="entry name" value="LysM"/>
    <property type="match status" value="2"/>
</dbReference>
<dbReference type="PROSITE" id="PS51782">
    <property type="entry name" value="LYSM"/>
    <property type="match status" value="1"/>
</dbReference>
<reference evidence="5 6" key="1">
    <citation type="submission" date="2015-10" db="EMBL/GenBank/DDBJ databases">
        <title>Draft genome sequence of Streptomyces canus DSM 40017, type strain for the species Streptomyces canus.</title>
        <authorList>
            <person name="Ruckert C."/>
            <person name="Winkler A."/>
            <person name="Kalinowski J."/>
            <person name="Kampfer P."/>
            <person name="Glaeser S."/>
        </authorList>
    </citation>
    <scope>NUCLEOTIDE SEQUENCE [LARGE SCALE GENOMIC DNA]</scope>
    <source>
        <strain evidence="5 6">DSM 40017</strain>
    </source>
</reference>
<dbReference type="InterPro" id="IPR036779">
    <property type="entry name" value="LysM_dom_sf"/>
</dbReference>
<dbReference type="InterPro" id="IPR011990">
    <property type="entry name" value="TPR-like_helical_dom_sf"/>
</dbReference>
<feature type="transmembrane region" description="Helical" evidence="3">
    <location>
        <begin position="66"/>
        <end position="91"/>
    </location>
</feature>
<dbReference type="Gene3D" id="1.25.40.10">
    <property type="entry name" value="Tetratricopeptide repeat domain"/>
    <property type="match status" value="1"/>
</dbReference>
<feature type="region of interest" description="Disordered" evidence="2">
    <location>
        <begin position="908"/>
        <end position="977"/>
    </location>
</feature>
<keyword evidence="3" id="KW-0812">Transmembrane</keyword>
<feature type="region of interest" description="Disordered" evidence="2">
    <location>
        <begin position="848"/>
        <end position="895"/>
    </location>
</feature>
<feature type="transmembrane region" description="Helical" evidence="3">
    <location>
        <begin position="112"/>
        <end position="131"/>
    </location>
</feature>
<accession>A0A101RL65</accession>
<feature type="compositionally biased region" description="Low complexity" evidence="2">
    <location>
        <begin position="383"/>
        <end position="408"/>
    </location>
</feature>
<evidence type="ECO:0000256" key="1">
    <source>
        <dbReference type="ARBA" id="ARBA00023012"/>
    </source>
</evidence>
<feature type="compositionally biased region" description="Low complexity" evidence="2">
    <location>
        <begin position="158"/>
        <end position="175"/>
    </location>
</feature>
<feature type="region of interest" description="Disordered" evidence="2">
    <location>
        <begin position="446"/>
        <end position="469"/>
    </location>
</feature>
<keyword evidence="3" id="KW-0472">Membrane</keyword>
<feature type="compositionally biased region" description="Acidic residues" evidence="2">
    <location>
        <begin position="409"/>
        <end position="419"/>
    </location>
</feature>
<keyword evidence="3" id="KW-1133">Transmembrane helix</keyword>
<feature type="region of interest" description="Disordered" evidence="2">
    <location>
        <begin position="158"/>
        <end position="179"/>
    </location>
</feature>
<dbReference type="PANTHER" id="PTHR34700:SF4">
    <property type="entry name" value="PHAGE-LIKE ELEMENT PBSX PROTEIN XKDP"/>
    <property type="match status" value="1"/>
</dbReference>
<feature type="compositionally biased region" description="Basic and acidic residues" evidence="2">
    <location>
        <begin position="281"/>
        <end position="296"/>
    </location>
</feature>
<evidence type="ECO:0000256" key="3">
    <source>
        <dbReference type="SAM" id="Phobius"/>
    </source>
</evidence>
<evidence type="ECO:0000256" key="2">
    <source>
        <dbReference type="SAM" id="MobiDB-lite"/>
    </source>
</evidence>
<proteinExistence type="predicted"/>
<dbReference type="GO" id="GO:0000160">
    <property type="term" value="P:phosphorelay signal transduction system"/>
    <property type="evidence" value="ECO:0007669"/>
    <property type="project" value="UniProtKB-KW"/>
</dbReference>
<feature type="region of interest" description="Disordered" evidence="2">
    <location>
        <begin position="773"/>
        <end position="809"/>
    </location>
</feature>
<feature type="transmembrane region" description="Helical" evidence="3">
    <location>
        <begin position="21"/>
        <end position="46"/>
    </location>
</feature>
<dbReference type="EMBL" id="LMWU01000070">
    <property type="protein sequence ID" value="KUN57535.1"/>
    <property type="molecule type" value="Genomic_DNA"/>
</dbReference>
<dbReference type="PANTHER" id="PTHR34700">
    <property type="entry name" value="POTASSIUM BINDING PROTEIN KBP"/>
    <property type="match status" value="1"/>
</dbReference>
<dbReference type="STRING" id="58343.AQJ46_46570"/>
<dbReference type="Pfam" id="PF03704">
    <property type="entry name" value="BTAD"/>
    <property type="match status" value="1"/>
</dbReference>
<protein>
    <recommendedName>
        <fullName evidence="4">LysM domain-containing protein</fullName>
    </recommendedName>
</protein>
<organism evidence="5 6">
    <name type="scientific">Streptomyces canus</name>
    <dbReference type="NCBI Taxonomy" id="58343"/>
    <lineage>
        <taxon>Bacteria</taxon>
        <taxon>Bacillati</taxon>
        <taxon>Actinomycetota</taxon>
        <taxon>Actinomycetes</taxon>
        <taxon>Kitasatosporales</taxon>
        <taxon>Streptomycetaceae</taxon>
        <taxon>Streptomyces</taxon>
        <taxon>Streptomyces aurantiacus group</taxon>
    </lineage>
</organism>
<evidence type="ECO:0000259" key="4">
    <source>
        <dbReference type="PROSITE" id="PS51782"/>
    </source>
</evidence>
<dbReference type="Gene3D" id="3.10.350.10">
    <property type="entry name" value="LysM domain"/>
    <property type="match status" value="2"/>
</dbReference>
<dbReference type="AlphaFoldDB" id="A0A101RL65"/>
<feature type="compositionally biased region" description="Acidic residues" evidence="2">
    <location>
        <begin position="859"/>
        <end position="874"/>
    </location>
</feature>
<dbReference type="Pfam" id="PF01476">
    <property type="entry name" value="LysM"/>
    <property type="match status" value="2"/>
</dbReference>
<sequence>MTSSRSRTKQKIRAVDVVRSLASLVALVALLAGLPVLLWFLTRVLLPDGISVDEITGLLTTRNLGAPFFAVVLAGGWIGWLVFAVCTLLEIPAQLRGRRPDVHVPAFGVQRLAALLVGGVLILLPTGTAIASPASAATNATPVAPTSVSAPITAGTETAAATPASATSPAQTTRAKGYTVEPRDSLSKIAFQELGDATRWREIAALNNGKTMVDGTRFSTRGVLQPGWKLAMPDDWNASTGLAPQTGTDTHTVRPGETLSGIAEEELGDADAYPEIAELNEGHQQADGRTFSDPDKIYPGWKLDLPNPQADTGESAPPQTPSAPEQDDREGTPDAPHADTPTAPDDTQQGTGHAEGQQDKPEAEASTPAPQTSAPEASATPDTAAPEASTAPHTPATAAPHDTAAPETAGDEPADDQAEDSSVLTTAVAVTSLFAAAVLAVLGARRAQQQRRRRHKRRIPMPDPNTPAADVEQELRAASDASGLDLVGLALRTLAANCAQAGRPLPEVDAVRITSKGIALHLAAPTPPVAPFALLDGQPDVWWCPARGAHLLTPDEARDVTAPYPALVSLGKTEGNDPVLVNLESVGLLRLGGTSTDVRAVLLALALELANSQLTDDATVILAGIGEELASVFPAHVEYHDQVTDAVNELVAHDAFQRGALGAADLDHLPAARLTDDGGDTWIPKILLCPGVPSQADADVLADLLASRPRTAIAVITAADAAPQMPSSWTLPATPGDAVQLPGHELAVDLQRVDDETYQPLLQLLSTANRTDDVPAPAWTHAPDGTPAPNGPVPLPAPADSALAPETGAAQPVPGIVSVTMSKAGEDLATALPGMSALAPTVSGLSLAAQGVPDHTGGYDEEPVEPDPHEEDDPHGEAYGDAPETGDGEKPAGNADFGQVLTEVLEEQQPAPTGTEEPDGAPDPETEEASALAPATQSGSRGQEEAPSRPAPRVTASTSSVLAALTTPPDPPAAPQIRVLGPVDVVGTLGKVESYRRNALTEIAAWMVLHPGGTRHELDEAVWPGQRILANARNSMVSKLRTWLGRDPRLPADDPQGAYLPPIAGGVYAFNDQVTSDWAQFQELYRYGMHHTGSDADIALAQALALVRGRPFSNIDQSKYVWAEQDIQEMISAVVDVAHELTVRRMAAGDYRAAATSAGKGLTCDVQSELLYRDLFTIYSETGDQAGLERTAQQLNRIALESGCDAAPETVSLINALRDANRIASA</sequence>